<evidence type="ECO:0000313" key="1">
    <source>
        <dbReference type="EMBL" id="QHT14809.1"/>
    </source>
</evidence>
<protein>
    <submittedName>
        <fullName evidence="1">Uncharacterized protein</fullName>
    </submittedName>
</protein>
<organism evidence="1">
    <name type="scientific">viral metagenome</name>
    <dbReference type="NCBI Taxonomy" id="1070528"/>
    <lineage>
        <taxon>unclassified sequences</taxon>
        <taxon>metagenomes</taxon>
        <taxon>organismal metagenomes</taxon>
    </lineage>
</organism>
<accession>A0A6C0DFS0</accession>
<dbReference type="AlphaFoldDB" id="A0A6C0DFS0"/>
<dbReference type="EMBL" id="MN739590">
    <property type="protein sequence ID" value="QHT14809.1"/>
    <property type="molecule type" value="Genomic_DNA"/>
</dbReference>
<name>A0A6C0DFS0_9ZZZZ</name>
<reference evidence="1" key="1">
    <citation type="journal article" date="2020" name="Nature">
        <title>Giant virus diversity and host interactions through global metagenomics.</title>
        <authorList>
            <person name="Schulz F."/>
            <person name="Roux S."/>
            <person name="Paez-Espino D."/>
            <person name="Jungbluth S."/>
            <person name="Walsh D.A."/>
            <person name="Denef V.J."/>
            <person name="McMahon K.D."/>
            <person name="Konstantinidis K.T."/>
            <person name="Eloe-Fadrosh E.A."/>
            <person name="Kyrpides N.C."/>
            <person name="Woyke T."/>
        </authorList>
    </citation>
    <scope>NUCLEOTIDE SEQUENCE</scope>
    <source>
        <strain evidence="1">GVMAG-M-3300023174-141</strain>
    </source>
</reference>
<proteinExistence type="predicted"/>
<sequence length="82" mass="9801">MFYWTPLSNRMEEWEPVGGWNASFSEQDRIQSTNLFFFFKKRYAEKVASSLAIMTIFKQKYHGLQYSEDQEALLVKARLPIR</sequence>